<reference evidence="2 3" key="1">
    <citation type="submission" date="2020-08" db="EMBL/GenBank/DDBJ databases">
        <title>Genomic Encyclopedia of Type Strains, Phase IV (KMG-IV): sequencing the most valuable type-strain genomes for metagenomic binning, comparative biology and taxonomic classification.</title>
        <authorList>
            <person name="Goeker M."/>
        </authorList>
    </citation>
    <scope>NUCLEOTIDE SEQUENCE [LARGE SCALE GENOMIC DNA]</scope>
    <source>
        <strain evidence="2 3">DSM 24163</strain>
    </source>
</reference>
<keyword evidence="3" id="KW-1185">Reference proteome</keyword>
<dbReference type="RefSeq" id="WP_183961023.1">
    <property type="nucleotide sequence ID" value="NZ_JACHHP010000003.1"/>
</dbReference>
<protein>
    <submittedName>
        <fullName evidence="2">Uncharacterized protein</fullName>
    </submittedName>
</protein>
<sequence>MRRFAVPAALVLCVCAAIPPLAAAQPRADAVADASTHGTLVLRPNADVLRGLGIELAGGLVQGDTRRFGIAPRAPLTVELRDGGPTAVGDTPIALPALVLRRADGVRSPPLSLRSADGGVRRWRVVDDAGAVWLRITQAMRSPDGASALSLLTSDMRVGPALAAWAGDVAAAGLPFANAELHLPLRLRAADKSEAAGKSCTVPNWPGTPGFVTDVILTNIDDIDVMRCRNLSDADEPCDGPGGAPGELVVVPSVTLRNSSAANASEVPWYTKFTGNFPPYDNDQHPFLVWNLYRLDAEGRIDQIARSGLKHAFATANDACVEPCNNQHILGRGCEDLYNSFSNDANAFLSPRREVIPSRGIWGRCGSVFDDGLDALGVGTPGCDSAQDAAPANDGYRERMVVRESDLDPALHAGAEYLVDSWYVVRDDIDLFNTMGSRALVPVWFGTRWDLSGSPPAYTQGSVLDRWLERAPAGVVRQRRLIETAEGRVLVAVRVHRNAEARYVYDYAIMNYDLTRPITSGAEPDLQVLRNHGLAQITLALLHGATVDVHDYRDGDASAANDWPGTVGADAVAWEAPDAQAYLEWGSLVTLRLESAAAPGPGLLQLAMAEAGMPAFQTASVLVPDASQLFRDGFD</sequence>
<dbReference type="Proteomes" id="UP000521199">
    <property type="component" value="Unassembled WGS sequence"/>
</dbReference>
<dbReference type="AlphaFoldDB" id="A0A7W8D6M0"/>
<accession>A0A7W8D6M0</accession>
<feature type="signal peptide" evidence="1">
    <location>
        <begin position="1"/>
        <end position="23"/>
    </location>
</feature>
<name>A0A7W8D6M0_9GAMM</name>
<comment type="caution">
    <text evidence="2">The sequence shown here is derived from an EMBL/GenBank/DDBJ whole genome shotgun (WGS) entry which is preliminary data.</text>
</comment>
<evidence type="ECO:0000256" key="1">
    <source>
        <dbReference type="SAM" id="SignalP"/>
    </source>
</evidence>
<keyword evidence="1" id="KW-0732">Signal</keyword>
<evidence type="ECO:0000313" key="2">
    <source>
        <dbReference type="EMBL" id="MBB5208497.1"/>
    </source>
</evidence>
<feature type="chain" id="PRO_5031249264" evidence="1">
    <location>
        <begin position="24"/>
        <end position="635"/>
    </location>
</feature>
<dbReference type="EMBL" id="JACHHP010000003">
    <property type="protein sequence ID" value="MBB5208497.1"/>
    <property type="molecule type" value="Genomic_DNA"/>
</dbReference>
<evidence type="ECO:0000313" key="3">
    <source>
        <dbReference type="Proteomes" id="UP000521199"/>
    </source>
</evidence>
<organism evidence="2 3">
    <name type="scientific">Chiayiivirga flava</name>
    <dbReference type="NCBI Taxonomy" id="659595"/>
    <lineage>
        <taxon>Bacteria</taxon>
        <taxon>Pseudomonadati</taxon>
        <taxon>Pseudomonadota</taxon>
        <taxon>Gammaproteobacteria</taxon>
        <taxon>Lysobacterales</taxon>
        <taxon>Lysobacteraceae</taxon>
        <taxon>Chiayiivirga</taxon>
    </lineage>
</organism>
<proteinExistence type="predicted"/>
<gene>
    <name evidence="2" type="ORF">HNQ52_002039</name>
</gene>